<evidence type="ECO:0000313" key="2">
    <source>
        <dbReference type="Proteomes" id="UP000747542"/>
    </source>
</evidence>
<evidence type="ECO:0000313" key="1">
    <source>
        <dbReference type="EMBL" id="KAG7171280.1"/>
    </source>
</evidence>
<protein>
    <submittedName>
        <fullName evidence="1">Uncharacterized protein</fullName>
    </submittedName>
</protein>
<accession>A0A8J5KKE5</accession>
<keyword evidence="2" id="KW-1185">Reference proteome</keyword>
<gene>
    <name evidence="1" type="ORF">Hamer_G013732</name>
</gene>
<dbReference type="AlphaFoldDB" id="A0A8J5KKE5"/>
<comment type="caution">
    <text evidence="1">The sequence shown here is derived from an EMBL/GenBank/DDBJ whole genome shotgun (WGS) entry which is preliminary data.</text>
</comment>
<organism evidence="1 2">
    <name type="scientific">Homarus americanus</name>
    <name type="common">American lobster</name>
    <dbReference type="NCBI Taxonomy" id="6706"/>
    <lineage>
        <taxon>Eukaryota</taxon>
        <taxon>Metazoa</taxon>
        <taxon>Ecdysozoa</taxon>
        <taxon>Arthropoda</taxon>
        <taxon>Crustacea</taxon>
        <taxon>Multicrustacea</taxon>
        <taxon>Malacostraca</taxon>
        <taxon>Eumalacostraca</taxon>
        <taxon>Eucarida</taxon>
        <taxon>Decapoda</taxon>
        <taxon>Pleocyemata</taxon>
        <taxon>Astacidea</taxon>
        <taxon>Nephropoidea</taxon>
        <taxon>Nephropidae</taxon>
        <taxon>Homarus</taxon>
    </lineage>
</organism>
<name>A0A8J5KKE5_HOMAM</name>
<sequence length="138" mass="16062">MSAIRKTIVTLAKKAGFDEVDDVDVEDLDSHNEDLIELERLQQEEMPLATEEDADETPTQLLTVQNLRKLISSFEKAMEMDPNIDRSCTIIRNVKKDIRAYYEVLEEKRKNAQQMTRCIYRGQTFYPQCTNHPIYSTS</sequence>
<dbReference type="Proteomes" id="UP000747542">
    <property type="component" value="Unassembled WGS sequence"/>
</dbReference>
<reference evidence="1" key="1">
    <citation type="journal article" date="2021" name="Sci. Adv.">
        <title>The American lobster genome reveals insights on longevity, neural, and immune adaptations.</title>
        <authorList>
            <person name="Polinski J.M."/>
            <person name="Zimin A.V."/>
            <person name="Clark K.F."/>
            <person name="Kohn A.B."/>
            <person name="Sadowski N."/>
            <person name="Timp W."/>
            <person name="Ptitsyn A."/>
            <person name="Khanna P."/>
            <person name="Romanova D.Y."/>
            <person name="Williams P."/>
            <person name="Greenwood S.J."/>
            <person name="Moroz L.L."/>
            <person name="Walt D.R."/>
            <person name="Bodnar A.G."/>
        </authorList>
    </citation>
    <scope>NUCLEOTIDE SEQUENCE</scope>
    <source>
        <strain evidence="1">GMGI-L3</strain>
    </source>
</reference>
<proteinExistence type="predicted"/>
<dbReference type="EMBL" id="JAHLQT010012455">
    <property type="protein sequence ID" value="KAG7171280.1"/>
    <property type="molecule type" value="Genomic_DNA"/>
</dbReference>